<dbReference type="RefSeq" id="WP_166172991.1">
    <property type="nucleotide sequence ID" value="NZ_CP045119.1"/>
</dbReference>
<name>A0A6G8Q5C4_9ACTN</name>
<organism evidence="1 2">
    <name type="scientific">Rubrobacter tropicus</name>
    <dbReference type="NCBI Taxonomy" id="2653851"/>
    <lineage>
        <taxon>Bacteria</taxon>
        <taxon>Bacillati</taxon>
        <taxon>Actinomycetota</taxon>
        <taxon>Rubrobacteria</taxon>
        <taxon>Rubrobacterales</taxon>
        <taxon>Rubrobacteraceae</taxon>
        <taxon>Rubrobacter</taxon>
    </lineage>
</organism>
<sequence length="517" mass="55894">MAGTEDRGVLGGGVSRSRFLKLAGLGAGLSLFPGSLLPSGAGLAQTVGGPAILNDGRYPIAAWWPPPPVPNTNPDPASETARRYAELAGANFNTVIGGNGVSNDRANRLALEACGPNGLRLVLDDGRLRNAIEGTAPAQAARAGGQEEPEGVLQALNEQDSEQDVRAQAAADPAAITQRIQELQVRFGNGQYPALAGIFLYDEPGRSLFPTLRFAREEVERVFGGEELPYVNAWPSYASPSNALEAPSYEAYLNYYMNETQYPNSAIAPPFLSFDHYPLLANERTTTDYFYNHAVIRRFALRFGVPSWGFVQSMGFDGRGIGLAPRRSPDEAELFWQLNVALAYGVKGIQYFTYWTPASGNGIRFGNALITRAGQRTFLYNYAQRANEYLRRVGAVLLPLTSTSVTHANEPKPPRGAQPFRGNPYVRAATGSAVILSFFNKPGAPSERYMLVANRGPNRAAKARLTISNLVRGVEVFDPSAGADGAFVQTNLGGTPPQYLYPVISPGRARLYRLRTG</sequence>
<evidence type="ECO:0000313" key="1">
    <source>
        <dbReference type="EMBL" id="QIN81527.1"/>
    </source>
</evidence>
<dbReference type="AlphaFoldDB" id="A0A6G8Q5C4"/>
<dbReference type="Proteomes" id="UP000501452">
    <property type="component" value="Chromosome"/>
</dbReference>
<keyword evidence="2" id="KW-1185">Reference proteome</keyword>
<dbReference type="KEGG" id="rub:GBA63_01965"/>
<dbReference type="InterPro" id="IPR006311">
    <property type="entry name" value="TAT_signal"/>
</dbReference>
<dbReference type="PROSITE" id="PS51318">
    <property type="entry name" value="TAT"/>
    <property type="match status" value="1"/>
</dbReference>
<gene>
    <name evidence="1" type="ORF">GBA63_01965</name>
</gene>
<protein>
    <recommendedName>
        <fullName evidence="3">Glycoside hydrolase family 42 N-terminal domain-containing protein</fullName>
    </recommendedName>
</protein>
<dbReference type="EMBL" id="CP045119">
    <property type="protein sequence ID" value="QIN81527.1"/>
    <property type="molecule type" value="Genomic_DNA"/>
</dbReference>
<accession>A0A6G8Q5C4</accession>
<dbReference type="Gene3D" id="3.20.20.80">
    <property type="entry name" value="Glycosidases"/>
    <property type="match status" value="1"/>
</dbReference>
<proteinExistence type="predicted"/>
<evidence type="ECO:0008006" key="3">
    <source>
        <dbReference type="Google" id="ProtNLM"/>
    </source>
</evidence>
<evidence type="ECO:0000313" key="2">
    <source>
        <dbReference type="Proteomes" id="UP000501452"/>
    </source>
</evidence>
<reference evidence="1 2" key="1">
    <citation type="submission" date="2019-10" db="EMBL/GenBank/DDBJ databases">
        <title>Rubrobacter sp nov SCSIO 52090 isolated from a deep-sea sediment in the South China Sea.</title>
        <authorList>
            <person name="Chen R.W."/>
        </authorList>
    </citation>
    <scope>NUCLEOTIDE SEQUENCE [LARGE SCALE GENOMIC DNA]</scope>
    <source>
        <strain evidence="1 2">SCSIO 52909</strain>
    </source>
</reference>